<evidence type="ECO:0000313" key="2">
    <source>
        <dbReference type="Proteomes" id="UP000051446"/>
    </source>
</evidence>
<dbReference type="AlphaFoldDB" id="A0A0R2Y4R4"/>
<reference evidence="1 2" key="1">
    <citation type="submission" date="2015-02" db="EMBL/GenBank/DDBJ databases">
        <title>Pseudomonas helleri sp. nov. and Pseudomonas weihenstephanensis sp. nov., isolated from raw cows milk.</title>
        <authorList>
            <person name="von Neubeck M."/>
            <person name="Huptas C."/>
            <person name="Wenning M."/>
            <person name="Scherer S."/>
        </authorList>
    </citation>
    <scope>NUCLEOTIDE SEQUENCE [LARGE SCALE GENOMIC DNA]</scope>
    <source>
        <strain evidence="1 2">DSM 17149</strain>
    </source>
</reference>
<evidence type="ECO:0000313" key="1">
    <source>
        <dbReference type="EMBL" id="KRP43261.1"/>
    </source>
</evidence>
<accession>A0A0R2Y4R4</accession>
<dbReference type="PATRIC" id="fig|75588.4.peg.806"/>
<sequence>MSIISFLLFRADRQERSARLECGNNPHIRKNAQMHNFALKIKLYGYTVSAGLILCRFIATDEQRGEAEPEG</sequence>
<organism evidence="1 2">
    <name type="scientific">Pseudomonas libanensis</name>
    <dbReference type="NCBI Taxonomy" id="75588"/>
    <lineage>
        <taxon>Bacteria</taxon>
        <taxon>Pseudomonadati</taxon>
        <taxon>Pseudomonadota</taxon>
        <taxon>Gammaproteobacteria</taxon>
        <taxon>Pseudomonadales</taxon>
        <taxon>Pseudomonadaceae</taxon>
        <taxon>Pseudomonas</taxon>
    </lineage>
</organism>
<proteinExistence type="predicted"/>
<dbReference type="EMBL" id="JYLH01000013">
    <property type="protein sequence ID" value="KRP43261.1"/>
    <property type="molecule type" value="Genomic_DNA"/>
</dbReference>
<protein>
    <submittedName>
        <fullName evidence="1">Uncharacterized protein</fullName>
    </submittedName>
</protein>
<name>A0A0R2Y4R4_9PSED</name>
<comment type="caution">
    <text evidence="1">The sequence shown here is derived from an EMBL/GenBank/DDBJ whole genome shotgun (WGS) entry which is preliminary data.</text>
</comment>
<dbReference type="Proteomes" id="UP000051446">
    <property type="component" value="Unassembled WGS sequence"/>
</dbReference>
<gene>
    <name evidence="1" type="ORF">TU73_20260</name>
</gene>